<protein>
    <submittedName>
        <fullName evidence="1">Uncharacterized protein</fullName>
    </submittedName>
</protein>
<sequence length="120" mass="14071">LLLVNFQIPEYLMQAMPNLRCLLITFPPYNYEEKDVDNAPIVLDRDLLAKCKLEFLSLMELRVRDTEYEYVKGLLRKYPTLCDIQLPEEMVPLMKEFAEEEGLDIFIGTFNKGDGIVSRY</sequence>
<keyword evidence="2" id="KW-1185">Reference proteome</keyword>
<evidence type="ECO:0000313" key="2">
    <source>
        <dbReference type="Proteomes" id="UP001150603"/>
    </source>
</evidence>
<evidence type="ECO:0000313" key="1">
    <source>
        <dbReference type="EMBL" id="KAJ1941805.1"/>
    </source>
</evidence>
<dbReference type="EMBL" id="JANBPW010002152">
    <property type="protein sequence ID" value="KAJ1941805.1"/>
    <property type="molecule type" value="Genomic_DNA"/>
</dbReference>
<reference evidence="1" key="1">
    <citation type="submission" date="2022-07" db="EMBL/GenBank/DDBJ databases">
        <title>Phylogenomic reconstructions and comparative analyses of Kickxellomycotina fungi.</title>
        <authorList>
            <person name="Reynolds N.K."/>
            <person name="Stajich J.E."/>
            <person name="Barry K."/>
            <person name="Grigoriev I.V."/>
            <person name="Crous P."/>
            <person name="Smith M.E."/>
        </authorList>
    </citation>
    <scope>NUCLEOTIDE SEQUENCE</scope>
    <source>
        <strain evidence="1">NRRL 5244</strain>
    </source>
</reference>
<feature type="non-terminal residue" evidence="1">
    <location>
        <position position="1"/>
    </location>
</feature>
<gene>
    <name evidence="1" type="ORF">FBU59_003391</name>
</gene>
<comment type="caution">
    <text evidence="1">The sequence shown here is derived from an EMBL/GenBank/DDBJ whole genome shotgun (WGS) entry which is preliminary data.</text>
</comment>
<proteinExistence type="predicted"/>
<dbReference type="Proteomes" id="UP001150603">
    <property type="component" value="Unassembled WGS sequence"/>
</dbReference>
<accession>A0ACC1J8Q4</accession>
<name>A0ACC1J8Q4_9FUNG</name>
<organism evidence="1 2">
    <name type="scientific">Linderina macrospora</name>
    <dbReference type="NCBI Taxonomy" id="4868"/>
    <lineage>
        <taxon>Eukaryota</taxon>
        <taxon>Fungi</taxon>
        <taxon>Fungi incertae sedis</taxon>
        <taxon>Zoopagomycota</taxon>
        <taxon>Kickxellomycotina</taxon>
        <taxon>Kickxellomycetes</taxon>
        <taxon>Kickxellales</taxon>
        <taxon>Kickxellaceae</taxon>
        <taxon>Linderina</taxon>
    </lineage>
</organism>